<evidence type="ECO:0000256" key="6">
    <source>
        <dbReference type="ARBA" id="ARBA00023136"/>
    </source>
</evidence>
<accession>A0ABU0T8D7</accession>
<organism evidence="11 12">
    <name type="scientific">Streptomyces umbrinus</name>
    <dbReference type="NCBI Taxonomy" id="67370"/>
    <lineage>
        <taxon>Bacteria</taxon>
        <taxon>Bacillati</taxon>
        <taxon>Actinomycetota</taxon>
        <taxon>Actinomycetes</taxon>
        <taxon>Kitasatosporales</taxon>
        <taxon>Streptomycetaceae</taxon>
        <taxon>Streptomyces</taxon>
        <taxon>Streptomyces phaeochromogenes group</taxon>
    </lineage>
</organism>
<feature type="transmembrane region" description="Helical" evidence="9">
    <location>
        <begin position="212"/>
        <end position="232"/>
    </location>
</feature>
<feature type="region of interest" description="Disordered" evidence="8">
    <location>
        <begin position="476"/>
        <end position="499"/>
    </location>
</feature>
<evidence type="ECO:0000313" key="12">
    <source>
        <dbReference type="Proteomes" id="UP001230328"/>
    </source>
</evidence>
<name>A0ABU0T8D7_9ACTN</name>
<evidence type="ECO:0000256" key="7">
    <source>
        <dbReference type="ARBA" id="ARBA00023251"/>
    </source>
</evidence>
<keyword evidence="3" id="KW-1003">Cell membrane</keyword>
<evidence type="ECO:0000256" key="5">
    <source>
        <dbReference type="ARBA" id="ARBA00022989"/>
    </source>
</evidence>
<reference evidence="11 12" key="1">
    <citation type="submission" date="2023-07" db="EMBL/GenBank/DDBJ databases">
        <title>Comparative genomics of wheat-associated soil bacteria to identify genetic determinants of phenazine resistance.</title>
        <authorList>
            <person name="Mouncey N."/>
        </authorList>
    </citation>
    <scope>NUCLEOTIDE SEQUENCE [LARGE SCALE GENOMIC DNA]</scope>
    <source>
        <strain evidence="11 12">V2I4</strain>
    </source>
</reference>
<evidence type="ECO:0000256" key="3">
    <source>
        <dbReference type="ARBA" id="ARBA00022475"/>
    </source>
</evidence>
<dbReference type="InterPro" id="IPR036259">
    <property type="entry name" value="MFS_trans_sf"/>
</dbReference>
<feature type="transmembrane region" description="Helical" evidence="9">
    <location>
        <begin position="316"/>
        <end position="334"/>
    </location>
</feature>
<feature type="transmembrane region" description="Helical" evidence="9">
    <location>
        <begin position="282"/>
        <end position="304"/>
    </location>
</feature>
<keyword evidence="6 9" id="KW-0472">Membrane</keyword>
<dbReference type="InterPro" id="IPR005829">
    <property type="entry name" value="Sugar_transporter_CS"/>
</dbReference>
<feature type="transmembrane region" description="Helical" evidence="9">
    <location>
        <begin position="150"/>
        <end position="168"/>
    </location>
</feature>
<feature type="transmembrane region" description="Helical" evidence="9">
    <location>
        <begin position="238"/>
        <end position="261"/>
    </location>
</feature>
<dbReference type="Pfam" id="PF07690">
    <property type="entry name" value="MFS_1"/>
    <property type="match status" value="1"/>
</dbReference>
<keyword evidence="5 9" id="KW-1133">Transmembrane helix</keyword>
<feature type="transmembrane region" description="Helical" evidence="9">
    <location>
        <begin position="116"/>
        <end position="138"/>
    </location>
</feature>
<evidence type="ECO:0000256" key="2">
    <source>
        <dbReference type="ARBA" id="ARBA00022448"/>
    </source>
</evidence>
<keyword evidence="12" id="KW-1185">Reference proteome</keyword>
<dbReference type="PROSITE" id="PS50850">
    <property type="entry name" value="MFS"/>
    <property type="match status" value="1"/>
</dbReference>
<protein>
    <submittedName>
        <fullName evidence="11">EmrB/QacA subfamily drug resistance transporter</fullName>
    </submittedName>
</protein>
<feature type="transmembrane region" description="Helical" evidence="9">
    <location>
        <begin position="413"/>
        <end position="434"/>
    </location>
</feature>
<comment type="subcellular location">
    <subcellularLocation>
        <location evidence="1">Cell membrane</location>
        <topology evidence="1">Multi-pass membrane protein</topology>
    </subcellularLocation>
</comment>
<feature type="transmembrane region" description="Helical" evidence="9">
    <location>
        <begin position="346"/>
        <end position="366"/>
    </location>
</feature>
<dbReference type="InterPro" id="IPR020846">
    <property type="entry name" value="MFS_dom"/>
</dbReference>
<comment type="caution">
    <text evidence="11">The sequence shown here is derived from an EMBL/GenBank/DDBJ whole genome shotgun (WGS) entry which is preliminary data.</text>
</comment>
<feature type="transmembrane region" description="Helical" evidence="9">
    <location>
        <begin position="59"/>
        <end position="79"/>
    </location>
</feature>
<proteinExistence type="predicted"/>
<evidence type="ECO:0000313" key="11">
    <source>
        <dbReference type="EMBL" id="MDQ1032061.1"/>
    </source>
</evidence>
<gene>
    <name evidence="11" type="ORF">QF035_009643</name>
</gene>
<dbReference type="PROSITE" id="PS00216">
    <property type="entry name" value="SUGAR_TRANSPORT_1"/>
    <property type="match status" value="1"/>
</dbReference>
<feature type="transmembrane region" description="Helical" evidence="9">
    <location>
        <begin position="180"/>
        <end position="200"/>
    </location>
</feature>
<feature type="compositionally biased region" description="Polar residues" evidence="8">
    <location>
        <begin position="489"/>
        <end position="499"/>
    </location>
</feature>
<keyword evidence="4 9" id="KW-0812">Transmembrane</keyword>
<keyword evidence="7" id="KW-0046">Antibiotic resistance</keyword>
<dbReference type="PANTHER" id="PTHR42718:SF46">
    <property type="entry name" value="BLR6921 PROTEIN"/>
    <property type="match status" value="1"/>
</dbReference>
<dbReference type="InterPro" id="IPR011701">
    <property type="entry name" value="MFS"/>
</dbReference>
<feature type="transmembrane region" description="Helical" evidence="9">
    <location>
        <begin position="26"/>
        <end position="47"/>
    </location>
</feature>
<feature type="domain" description="Major facilitator superfamily (MFS) profile" evidence="10">
    <location>
        <begin position="25"/>
        <end position="474"/>
    </location>
</feature>
<dbReference type="Gene3D" id="1.20.1720.10">
    <property type="entry name" value="Multidrug resistance protein D"/>
    <property type="match status" value="1"/>
</dbReference>
<dbReference type="EMBL" id="JAUSZI010000002">
    <property type="protein sequence ID" value="MDQ1032061.1"/>
    <property type="molecule type" value="Genomic_DNA"/>
</dbReference>
<feature type="transmembrane region" description="Helical" evidence="9">
    <location>
        <begin position="91"/>
        <end position="110"/>
    </location>
</feature>
<evidence type="ECO:0000256" key="8">
    <source>
        <dbReference type="SAM" id="MobiDB-lite"/>
    </source>
</evidence>
<dbReference type="Proteomes" id="UP001230328">
    <property type="component" value="Unassembled WGS sequence"/>
</dbReference>
<sequence length="499" mass="50775">MGATTPEARSLTTPGPAPDPRRWRALALLCVAGFMVILDAQIVVLALPSIADGLGFTAAGAQWVMSAYLLSFGGLLLLGGRIADLLGRRRVFMTGTLLFALSSLLCGFAWTAGVLVAARAVQGVSAAVMAPTALSILLNTFEEGTERNKALALWSGSGGFGATAALLIGGPLTDVLGWEWVFFLNVPVALVLLALSPVLLRESRTEARTRSYDPAGALAVTAALLACVYAVVEAPRAGWLSAQTLGLLAASAVLTLLFVCVEARSKAPLVPLRLLRSRGVSGGNLVVFLLGGSAFGMSYTLSQYGQGVLGYSPLRFGLYNVVMPVTAVIGSYAGQALVTRVGPRPVAVGGLTLVGVGSLLLAGVPVDGGFVRDLFPGLLVFGLGLGACAVAGSIAALTGVGERESGVASGINTAAFQIGGAFGVAVVSSVAVSYTSGADRLAALTAGYRAAFVACVVLAVVGTAVALVLLGRRRRPAGRSPARPGPDYPSTSKIPNPKP</sequence>
<feature type="transmembrane region" description="Helical" evidence="9">
    <location>
        <begin position="446"/>
        <end position="470"/>
    </location>
</feature>
<keyword evidence="2" id="KW-0813">Transport</keyword>
<evidence type="ECO:0000256" key="1">
    <source>
        <dbReference type="ARBA" id="ARBA00004651"/>
    </source>
</evidence>
<feature type="transmembrane region" description="Helical" evidence="9">
    <location>
        <begin position="378"/>
        <end position="401"/>
    </location>
</feature>
<dbReference type="SUPFAM" id="SSF103473">
    <property type="entry name" value="MFS general substrate transporter"/>
    <property type="match status" value="1"/>
</dbReference>
<dbReference type="PANTHER" id="PTHR42718">
    <property type="entry name" value="MAJOR FACILITATOR SUPERFAMILY MULTIDRUG TRANSPORTER MFSC"/>
    <property type="match status" value="1"/>
</dbReference>
<dbReference type="CDD" id="cd17321">
    <property type="entry name" value="MFS_MMR_MDR_like"/>
    <property type="match status" value="1"/>
</dbReference>
<evidence type="ECO:0000259" key="10">
    <source>
        <dbReference type="PROSITE" id="PS50850"/>
    </source>
</evidence>
<dbReference type="RefSeq" id="WP_307528595.1">
    <property type="nucleotide sequence ID" value="NZ_JAUSZI010000002.1"/>
</dbReference>
<evidence type="ECO:0000256" key="9">
    <source>
        <dbReference type="SAM" id="Phobius"/>
    </source>
</evidence>
<dbReference type="Gene3D" id="1.20.1250.20">
    <property type="entry name" value="MFS general substrate transporter like domains"/>
    <property type="match status" value="1"/>
</dbReference>
<evidence type="ECO:0000256" key="4">
    <source>
        <dbReference type="ARBA" id="ARBA00022692"/>
    </source>
</evidence>